<evidence type="ECO:0000313" key="2">
    <source>
        <dbReference type="Proteomes" id="UP000280455"/>
    </source>
</evidence>
<accession>A0AAD0ZK68</accession>
<protein>
    <submittedName>
        <fullName evidence="1">Uncharacterized protein</fullName>
    </submittedName>
</protein>
<proteinExistence type="predicted"/>
<dbReference type="EMBL" id="CP027750">
    <property type="protein sequence ID" value="AZE30447.1"/>
    <property type="molecule type" value="Genomic_DNA"/>
</dbReference>
<reference evidence="1 2" key="1">
    <citation type="submission" date="2018-03" db="EMBL/GenBank/DDBJ databases">
        <title>Diversity of phytobeneficial traits revealed by whole-genome analysis of worldwide-isolated phenazine-producing Pseudomonas spp.</title>
        <authorList>
            <person name="Biessy A."/>
            <person name="Novinscak A."/>
            <person name="Blom J."/>
            <person name="Leger G."/>
            <person name="Thomashow L.S."/>
            <person name="Cazorla F.M."/>
            <person name="Josic D."/>
            <person name="Filion M."/>
        </authorList>
    </citation>
    <scope>NUCLEOTIDE SEQUENCE [LARGE SCALE GENOMIC DNA]</scope>
    <source>
        <strain evidence="1 2">ChPhzS24</strain>
    </source>
</reference>
<organism evidence="1 2">
    <name type="scientific">Pseudomonas chlororaphis subsp. aureofaciens</name>
    <dbReference type="NCBI Taxonomy" id="587851"/>
    <lineage>
        <taxon>Bacteria</taxon>
        <taxon>Pseudomonadati</taxon>
        <taxon>Pseudomonadota</taxon>
        <taxon>Gammaproteobacteria</taxon>
        <taxon>Pseudomonadales</taxon>
        <taxon>Pseudomonadaceae</taxon>
        <taxon>Pseudomonas</taxon>
    </lineage>
</organism>
<gene>
    <name evidence="1" type="ORF">C4K07_3664</name>
</gene>
<sequence>MWGIGFMETALSVGWLFHWAGLADIANTGLFFAPVVG</sequence>
<evidence type="ECO:0000313" key="1">
    <source>
        <dbReference type="EMBL" id="AZE30447.1"/>
    </source>
</evidence>
<name>A0AAD0ZK68_9PSED</name>
<dbReference type="Proteomes" id="UP000280455">
    <property type="component" value="Chromosome"/>
</dbReference>
<dbReference type="AlphaFoldDB" id="A0AAD0ZK68"/>